<dbReference type="InterPro" id="IPR012312">
    <property type="entry name" value="Hemerythrin-like"/>
</dbReference>
<dbReference type="NCBIfam" id="NF033749">
    <property type="entry name" value="bact_hemeryth"/>
    <property type="match status" value="1"/>
</dbReference>
<dbReference type="Pfam" id="PF01814">
    <property type="entry name" value="Hemerythrin"/>
    <property type="match status" value="1"/>
</dbReference>
<keyword evidence="3" id="KW-0479">Metal-binding</keyword>
<dbReference type="OrthoDB" id="9786548at2"/>
<feature type="domain" description="Response regulatory" evidence="6">
    <location>
        <begin position="181"/>
        <end position="300"/>
    </location>
</feature>
<keyword evidence="4" id="KW-0408">Iron</keyword>
<evidence type="ECO:0000256" key="3">
    <source>
        <dbReference type="ARBA" id="ARBA00022723"/>
    </source>
</evidence>
<keyword evidence="5" id="KW-0597">Phosphoprotein</keyword>
<dbReference type="PROSITE" id="PS50110">
    <property type="entry name" value="RESPONSE_REGULATORY"/>
    <property type="match status" value="1"/>
</dbReference>
<dbReference type="InterPro" id="IPR012827">
    <property type="entry name" value="Hemerythrin_metal-bd"/>
</dbReference>
<dbReference type="NCBIfam" id="TIGR02481">
    <property type="entry name" value="hemeryth_dom"/>
    <property type="match status" value="1"/>
</dbReference>
<proteinExistence type="inferred from homology"/>
<evidence type="ECO:0000256" key="5">
    <source>
        <dbReference type="PROSITE-ProRule" id="PRU00169"/>
    </source>
</evidence>
<comment type="similarity">
    <text evidence="1">Belongs to the hemerythrin family.</text>
</comment>
<dbReference type="PANTHER" id="PTHR37164">
    <property type="entry name" value="BACTERIOHEMERYTHRIN"/>
    <property type="match status" value="1"/>
</dbReference>
<dbReference type="SUPFAM" id="SSF47188">
    <property type="entry name" value="Hemerythrin-like"/>
    <property type="match status" value="1"/>
</dbReference>
<keyword evidence="8" id="KW-1185">Reference proteome</keyword>
<comment type="caution">
    <text evidence="7">The sequence shown here is derived from an EMBL/GenBank/DDBJ whole genome shotgun (WGS) entry which is preliminary data.</text>
</comment>
<organism evidence="7 8">
    <name type="scientific">Paramagnetospirillum magnetotacticum MS-1</name>
    <dbReference type="NCBI Taxonomy" id="272627"/>
    <lineage>
        <taxon>Bacteria</taxon>
        <taxon>Pseudomonadati</taxon>
        <taxon>Pseudomonadota</taxon>
        <taxon>Alphaproteobacteria</taxon>
        <taxon>Rhodospirillales</taxon>
        <taxon>Magnetospirillaceae</taxon>
        <taxon>Paramagnetospirillum</taxon>
    </lineage>
</organism>
<dbReference type="InterPro" id="IPR016131">
    <property type="entry name" value="Haemerythrin_Fe_BS"/>
</dbReference>
<dbReference type="PANTHER" id="PTHR37164:SF1">
    <property type="entry name" value="BACTERIOHEMERYTHRIN"/>
    <property type="match status" value="1"/>
</dbReference>
<keyword evidence="2" id="KW-0561">Oxygen transport</keyword>
<dbReference type="SMART" id="SM00448">
    <property type="entry name" value="REC"/>
    <property type="match status" value="1"/>
</dbReference>
<dbReference type="InterPro" id="IPR001789">
    <property type="entry name" value="Sig_transdc_resp-reg_receiver"/>
</dbReference>
<dbReference type="Gene3D" id="3.40.50.2300">
    <property type="match status" value="1"/>
</dbReference>
<dbReference type="EMBL" id="JXSL01000001">
    <property type="protein sequence ID" value="KIM00787.1"/>
    <property type="molecule type" value="Genomic_DNA"/>
</dbReference>
<keyword evidence="2" id="KW-0813">Transport</keyword>
<dbReference type="Gene3D" id="1.20.120.50">
    <property type="entry name" value="Hemerythrin-like"/>
    <property type="match status" value="1"/>
</dbReference>
<reference evidence="7 8" key="1">
    <citation type="submission" date="2015-01" db="EMBL/GenBank/DDBJ databases">
        <title>Genome Sequence of Magnetospirillum magnetotacticum Strain MS-1.</title>
        <authorList>
            <person name="Marinov G.K."/>
            <person name="Smalley M.D."/>
            <person name="DeSalvo G."/>
        </authorList>
    </citation>
    <scope>NUCLEOTIDE SEQUENCE [LARGE SCALE GENOMIC DNA]</scope>
    <source>
        <strain evidence="7 8">MS-1</strain>
    </source>
</reference>
<sequence>MTEACQIAGWSDAFSVGNAAIDSDHKAFFEIANLLKGIIFEAAESKFVIESALAMLEEYVAGHFLREEKAMEKIGFQHFEDHRAKHFAFNRKINEVIRLYRGGSLSVAEKLHDLVLKWLASHIMNEDMKFRSLLTDDDVDQRPLAYLALDALENEGSGTEKLAVPTVIVPAKLKLDYSKITALICEPSSTIRSGIRFTLNEIGISNIEESNNFIAIDESCRNGGFQIIVMDAMVGGNDSAYFIRQIRSIQTNCDPFVLTVLLLSSRDEAAVRSAMSSGTDSVLLIPFSSGQLRDQIIGHAERRKPFIVTQDYIGPERRNENRPGCASAPQIIVPNPVEALGRGISIEQYESGKNEAIQVIVNYRLKSLAGAIVFECNSLAAGMRDGVSTKESTFRSLTRLENIADEVAEKIRKFSGAKSYSVETFRDRCRELKGRLGEIAYVDIEELSASGRKVSESYASR</sequence>
<protein>
    <submittedName>
        <fullName evidence="7">Hemerythrin-like iron-binding protein</fullName>
    </submittedName>
</protein>
<dbReference type="GO" id="GO:0046872">
    <property type="term" value="F:metal ion binding"/>
    <property type="evidence" value="ECO:0007669"/>
    <property type="project" value="UniProtKB-KW"/>
</dbReference>
<name>A0A0C2V6V8_PARME</name>
<dbReference type="RefSeq" id="WP_082036425.1">
    <property type="nucleotide sequence ID" value="NZ_JXSL01000001.1"/>
</dbReference>
<evidence type="ECO:0000313" key="7">
    <source>
        <dbReference type="EMBL" id="KIM00787.1"/>
    </source>
</evidence>
<evidence type="ECO:0000256" key="2">
    <source>
        <dbReference type="ARBA" id="ARBA00022621"/>
    </source>
</evidence>
<evidence type="ECO:0000259" key="6">
    <source>
        <dbReference type="PROSITE" id="PS50110"/>
    </source>
</evidence>
<dbReference type="AlphaFoldDB" id="A0A0C2V6V8"/>
<dbReference type="InterPro" id="IPR035938">
    <property type="entry name" value="Hemerythrin-like_sf"/>
</dbReference>
<evidence type="ECO:0000313" key="8">
    <source>
        <dbReference type="Proteomes" id="UP000031971"/>
    </source>
</evidence>
<dbReference type="CDD" id="cd12107">
    <property type="entry name" value="Hemerythrin"/>
    <property type="match status" value="1"/>
</dbReference>
<evidence type="ECO:0000256" key="4">
    <source>
        <dbReference type="ARBA" id="ARBA00023004"/>
    </source>
</evidence>
<dbReference type="Proteomes" id="UP000031971">
    <property type="component" value="Unassembled WGS sequence"/>
</dbReference>
<evidence type="ECO:0000256" key="1">
    <source>
        <dbReference type="ARBA" id="ARBA00010587"/>
    </source>
</evidence>
<dbReference type="InterPro" id="IPR050669">
    <property type="entry name" value="Hemerythrin"/>
</dbReference>
<dbReference type="SUPFAM" id="SSF52172">
    <property type="entry name" value="CheY-like"/>
    <property type="match status" value="1"/>
</dbReference>
<dbReference type="STRING" id="272627.CCC_02562"/>
<dbReference type="InterPro" id="IPR011006">
    <property type="entry name" value="CheY-like_superfamily"/>
</dbReference>
<accession>A0A0C2V6V8</accession>
<dbReference type="GO" id="GO:0005344">
    <property type="term" value="F:oxygen carrier activity"/>
    <property type="evidence" value="ECO:0007669"/>
    <property type="project" value="UniProtKB-KW"/>
</dbReference>
<feature type="modified residue" description="4-aspartylphosphate" evidence="5">
    <location>
        <position position="231"/>
    </location>
</feature>
<dbReference type="PROSITE" id="PS00550">
    <property type="entry name" value="HEMERYTHRINS"/>
    <property type="match status" value="1"/>
</dbReference>
<dbReference type="GO" id="GO:0000160">
    <property type="term" value="P:phosphorelay signal transduction system"/>
    <property type="evidence" value="ECO:0007669"/>
    <property type="project" value="InterPro"/>
</dbReference>
<gene>
    <name evidence="7" type="ORF">CCC_02562</name>
</gene>